<dbReference type="Proteomes" id="UP000000663">
    <property type="component" value="Chromosome"/>
</dbReference>
<keyword evidence="2" id="KW-0540">Nuclease</keyword>
<dbReference type="KEGG" id="rci:RCIX2120"/>
<keyword evidence="2 3" id="KW-0378">Hydrolase</keyword>
<dbReference type="GO" id="GO:0001682">
    <property type="term" value="P:tRNA 5'-leader removal"/>
    <property type="evidence" value="ECO:0007669"/>
    <property type="project" value="UniProtKB-UniRule"/>
</dbReference>
<dbReference type="GO" id="GO:0004526">
    <property type="term" value="F:ribonuclease P activity"/>
    <property type="evidence" value="ECO:0007669"/>
    <property type="project" value="UniProtKB-UniRule"/>
</dbReference>
<dbReference type="Pfam" id="PF01900">
    <property type="entry name" value="RNase_P_Rpp14"/>
    <property type="match status" value="1"/>
</dbReference>
<dbReference type="GO" id="GO:0005737">
    <property type="term" value="C:cytoplasm"/>
    <property type="evidence" value="ECO:0007669"/>
    <property type="project" value="UniProtKB-SubCell"/>
</dbReference>
<dbReference type="InterPro" id="IPR038085">
    <property type="entry name" value="Rnp2-like_sf"/>
</dbReference>
<dbReference type="SUPFAM" id="SSF160350">
    <property type="entry name" value="Rnp2-like"/>
    <property type="match status" value="1"/>
</dbReference>
<protein>
    <recommendedName>
        <fullName evidence="2">Ribonuclease P protein component 2</fullName>
        <shortName evidence="2">RNase P component 2</shortName>
        <ecNumber evidence="2">3.1.26.5</ecNumber>
    </recommendedName>
    <alternativeName>
        <fullName evidence="2">Pop5</fullName>
    </alternativeName>
</protein>
<name>Q0W2Z2_METAR</name>
<dbReference type="RefSeq" id="WP_012035325.1">
    <property type="nucleotide sequence ID" value="NC_009464.1"/>
</dbReference>
<dbReference type="GO" id="GO:0030677">
    <property type="term" value="C:ribonuclease P complex"/>
    <property type="evidence" value="ECO:0007669"/>
    <property type="project" value="UniProtKB-UniRule"/>
</dbReference>
<comment type="function">
    <text evidence="2">Part of ribonuclease P, a protein complex that generates mature tRNA molecules by cleaving their 5'-ends.</text>
</comment>
<dbReference type="InterPro" id="IPR002759">
    <property type="entry name" value="Pop5/Rpp14/Rnp2-like"/>
</dbReference>
<gene>
    <name evidence="2 3" type="primary">rnp2</name>
    <name evidence="3" type="ORF">RCIX2120</name>
</gene>
<dbReference type="EMBL" id="AM114193">
    <property type="protein sequence ID" value="CAJ37251.1"/>
    <property type="molecule type" value="Genomic_DNA"/>
</dbReference>
<dbReference type="Gene3D" id="3.30.70.3250">
    <property type="entry name" value="Ribonuclease P, Pop5 subunit"/>
    <property type="match status" value="1"/>
</dbReference>
<proteinExistence type="inferred from homology"/>
<keyword evidence="2" id="KW-0255">Endonuclease</keyword>
<organism evidence="3 4">
    <name type="scientific">Methanocella arvoryzae (strain DSM 22066 / NBRC 105507 / MRE50)</name>
    <dbReference type="NCBI Taxonomy" id="351160"/>
    <lineage>
        <taxon>Archaea</taxon>
        <taxon>Methanobacteriati</taxon>
        <taxon>Methanobacteriota</taxon>
        <taxon>Stenosarchaea group</taxon>
        <taxon>Methanomicrobia</taxon>
        <taxon>Methanocellales</taxon>
        <taxon>Methanocellaceae</taxon>
        <taxon>Methanocella</taxon>
    </lineage>
</organism>
<dbReference type="STRING" id="351160.RCIX2120"/>
<reference evidence="3 4" key="1">
    <citation type="journal article" date="2006" name="Science">
        <title>Genome of rice cluster I archaea -- the key methane producers in the rice rhizosphere.</title>
        <authorList>
            <person name="Erkel C."/>
            <person name="Kube M."/>
            <person name="Reinhardt R."/>
            <person name="Liesack W."/>
        </authorList>
    </citation>
    <scope>NUCLEOTIDE SEQUENCE [LARGE SCALE GENOMIC DNA]</scope>
    <source>
        <strain evidence="4">DSM 22066 / NBRC 105507 / MRE50</strain>
    </source>
</reference>
<comment type="subcellular location">
    <subcellularLocation>
        <location evidence="2">Cytoplasm</location>
    </subcellularLocation>
</comment>
<evidence type="ECO:0000256" key="1">
    <source>
        <dbReference type="ARBA" id="ARBA00022694"/>
    </source>
</evidence>
<comment type="catalytic activity">
    <reaction evidence="2">
        <text>Endonucleolytic cleavage of RNA, removing 5'-extranucleotides from tRNA precursor.</text>
        <dbReference type="EC" id="3.1.26.5"/>
    </reaction>
</comment>
<dbReference type="GeneID" id="5143402"/>
<keyword evidence="1 2" id="KW-0819">tRNA processing</keyword>
<comment type="similarity">
    <text evidence="2">Belongs to the eukaryotic/archaeal RNase P protein component 2 family.</text>
</comment>
<sequence>MKILPSSLREKKRYIAFKVVTESGDPVDRKVLLDEIYFATQTLLGDTGSSEIGYRLMDFDGFRGILRVNHGAVELARAAIATVYVIKGTRAHIFISGVSGTIRAATEKYIVPENIASTNILSIQIRHGRMSGTAVREKGDEIDIVPDEREVLKRGNTRYLSLTSSDTVTNQQE</sequence>
<accession>Q0W2Z2</accession>
<comment type="subunit">
    <text evidence="2">Consists of a catalytic RNA component and at least 4-5 protein subunits.</text>
</comment>
<dbReference type="EC" id="3.1.26.5" evidence="2"/>
<dbReference type="OrthoDB" id="19261at2157"/>
<keyword evidence="4" id="KW-1185">Reference proteome</keyword>
<evidence type="ECO:0000313" key="3">
    <source>
        <dbReference type="EMBL" id="CAJ37251.1"/>
    </source>
</evidence>
<evidence type="ECO:0000256" key="2">
    <source>
        <dbReference type="HAMAP-Rule" id="MF_00755"/>
    </source>
</evidence>
<keyword evidence="2" id="KW-0963">Cytoplasm</keyword>
<evidence type="ECO:0000313" key="4">
    <source>
        <dbReference type="Proteomes" id="UP000000663"/>
    </source>
</evidence>
<dbReference type="eggNOG" id="arCOG01365">
    <property type="taxonomic scope" value="Archaea"/>
</dbReference>
<dbReference type="AlphaFoldDB" id="Q0W2Z2"/>
<dbReference type="HAMAP" id="MF_00755">
    <property type="entry name" value="RNase_P_2"/>
    <property type="match status" value="1"/>
</dbReference>
<dbReference type="PATRIC" id="fig|351160.9.peg.1030"/>